<name>A0A8S1PKL0_9CILI</name>
<reference evidence="1" key="1">
    <citation type="submission" date="2021-01" db="EMBL/GenBank/DDBJ databases">
        <authorList>
            <consortium name="Genoscope - CEA"/>
            <person name="William W."/>
        </authorList>
    </citation>
    <scope>NUCLEOTIDE SEQUENCE</scope>
</reference>
<accession>A0A8S1PKL0</accession>
<keyword evidence="2" id="KW-1185">Reference proteome</keyword>
<organism evidence="1 2">
    <name type="scientific">Paramecium sonneborni</name>
    <dbReference type="NCBI Taxonomy" id="65129"/>
    <lineage>
        <taxon>Eukaryota</taxon>
        <taxon>Sar</taxon>
        <taxon>Alveolata</taxon>
        <taxon>Ciliophora</taxon>
        <taxon>Intramacronucleata</taxon>
        <taxon>Oligohymenophorea</taxon>
        <taxon>Peniculida</taxon>
        <taxon>Parameciidae</taxon>
        <taxon>Paramecium</taxon>
    </lineage>
</organism>
<sequence length="198" mass="23710">MFFTSQFQEFMEKEKSIYSTLQKHLDIIFANQLDFTYNSVFQLFCHISILHNTQANVFQALMKMIGSLVEQKKQQNDNDLLLIDNQPKSAKFLKPNFFEIFEEKQTQSSKKQQLLNTNDDKKKFSIQTEVEVPQEKIFREVIKNRKERQKLDAHQCEDCERFYKALPNTNQTEKLKQDFSRHRLNHKINQEKLLLTPE</sequence>
<dbReference type="AlphaFoldDB" id="A0A8S1PKL0"/>
<evidence type="ECO:0000313" key="1">
    <source>
        <dbReference type="EMBL" id="CAD8103539.1"/>
    </source>
</evidence>
<proteinExistence type="predicted"/>
<dbReference type="EMBL" id="CAJJDN010000080">
    <property type="protein sequence ID" value="CAD8103539.1"/>
    <property type="molecule type" value="Genomic_DNA"/>
</dbReference>
<dbReference type="Proteomes" id="UP000692954">
    <property type="component" value="Unassembled WGS sequence"/>
</dbReference>
<evidence type="ECO:0000313" key="2">
    <source>
        <dbReference type="Proteomes" id="UP000692954"/>
    </source>
</evidence>
<protein>
    <submittedName>
        <fullName evidence="1">Uncharacterized protein</fullName>
    </submittedName>
</protein>
<comment type="caution">
    <text evidence="1">The sequence shown here is derived from an EMBL/GenBank/DDBJ whole genome shotgun (WGS) entry which is preliminary data.</text>
</comment>
<gene>
    <name evidence="1" type="ORF">PSON_ATCC_30995.1.T0800145</name>
</gene>
<dbReference type="OrthoDB" id="5801062at2759"/>